<gene>
    <name evidence="1" type="ORF">HK103_006518</name>
</gene>
<dbReference type="SUPFAM" id="SSF57184">
    <property type="entry name" value="Growth factor receptor domain"/>
    <property type="match status" value="1"/>
</dbReference>
<sequence>MCTKCPGGTAPNSMTYAASSSSVCTKCARGTFAVSGDAFCAPCPSGSVSPAGSSTCTMCTSGSVPSTDLSVCIGCKAGTFANSTGYCQPCPHGTVSSPNSTICTNSTTTSLATANSAVPTTTTPTTVLRSISVLPIASQARLSTHFTVESSTKEYSGTKSVDTASTNLYSTILAQTTISMDQSTKSSAKLTATRALITSVTVPSPTTKVLDPLPTLLSLPAMGGVETLLCIVVQDANHHMAPASHLLVLGLRNQRLQNMEANVDSTDILVQEMNAAQGLVGAD</sequence>
<evidence type="ECO:0000313" key="2">
    <source>
        <dbReference type="Proteomes" id="UP001210925"/>
    </source>
</evidence>
<dbReference type="Proteomes" id="UP001210925">
    <property type="component" value="Unassembled WGS sequence"/>
</dbReference>
<keyword evidence="2" id="KW-1185">Reference proteome</keyword>
<dbReference type="Gene3D" id="2.10.50.10">
    <property type="entry name" value="Tumor Necrosis Factor Receptor, subunit A, domain 2"/>
    <property type="match status" value="1"/>
</dbReference>
<accession>A0AAD5YAM9</accession>
<protein>
    <recommendedName>
        <fullName evidence="3">Tyrosine-protein kinase ephrin type A/B receptor-like domain-containing protein</fullName>
    </recommendedName>
</protein>
<evidence type="ECO:0000313" key="1">
    <source>
        <dbReference type="EMBL" id="KAJ3261209.1"/>
    </source>
</evidence>
<name>A0AAD5YAM9_9FUNG</name>
<evidence type="ECO:0008006" key="3">
    <source>
        <dbReference type="Google" id="ProtNLM"/>
    </source>
</evidence>
<dbReference type="EMBL" id="JADGKB010000007">
    <property type="protein sequence ID" value="KAJ3261209.1"/>
    <property type="molecule type" value="Genomic_DNA"/>
</dbReference>
<proteinExistence type="predicted"/>
<reference evidence="1" key="1">
    <citation type="submission" date="2020-05" db="EMBL/GenBank/DDBJ databases">
        <title>Phylogenomic resolution of chytrid fungi.</title>
        <authorList>
            <person name="Stajich J.E."/>
            <person name="Amses K."/>
            <person name="Simmons R."/>
            <person name="Seto K."/>
            <person name="Myers J."/>
            <person name="Bonds A."/>
            <person name="Quandt C.A."/>
            <person name="Barry K."/>
            <person name="Liu P."/>
            <person name="Grigoriev I."/>
            <person name="Longcore J.E."/>
            <person name="James T.Y."/>
        </authorList>
    </citation>
    <scope>NUCLEOTIDE SEQUENCE</scope>
    <source>
        <strain evidence="1">PLAUS21</strain>
    </source>
</reference>
<comment type="caution">
    <text evidence="1">The sequence shown here is derived from an EMBL/GenBank/DDBJ whole genome shotgun (WGS) entry which is preliminary data.</text>
</comment>
<dbReference type="InterPro" id="IPR009030">
    <property type="entry name" value="Growth_fac_rcpt_cys_sf"/>
</dbReference>
<dbReference type="SMART" id="SM01411">
    <property type="entry name" value="Ephrin_rec_like"/>
    <property type="match status" value="2"/>
</dbReference>
<organism evidence="1 2">
    <name type="scientific">Boothiomyces macroporosus</name>
    <dbReference type="NCBI Taxonomy" id="261099"/>
    <lineage>
        <taxon>Eukaryota</taxon>
        <taxon>Fungi</taxon>
        <taxon>Fungi incertae sedis</taxon>
        <taxon>Chytridiomycota</taxon>
        <taxon>Chytridiomycota incertae sedis</taxon>
        <taxon>Chytridiomycetes</taxon>
        <taxon>Rhizophydiales</taxon>
        <taxon>Terramycetaceae</taxon>
        <taxon>Boothiomyces</taxon>
    </lineage>
</organism>
<dbReference type="AlphaFoldDB" id="A0AAD5YAM9"/>